<organism evidence="2 4">
    <name type="scientific">Campylobacter jejuni subsp. doylei</name>
    <dbReference type="NCBI Taxonomy" id="32021"/>
    <lineage>
        <taxon>Bacteria</taxon>
        <taxon>Pseudomonadati</taxon>
        <taxon>Campylobacterota</taxon>
        <taxon>Epsilonproteobacteria</taxon>
        <taxon>Campylobacterales</taxon>
        <taxon>Campylobacteraceae</taxon>
        <taxon>Campylobacter</taxon>
    </lineage>
</organism>
<dbReference type="EMBL" id="LR134359">
    <property type="protein sequence ID" value="VEG62171.1"/>
    <property type="molecule type" value="Genomic_DNA"/>
</dbReference>
<evidence type="ECO:0000259" key="1">
    <source>
        <dbReference type="Pfam" id="PF04965"/>
    </source>
</evidence>
<accession>A0A3S4U5L3</accession>
<dbReference type="Pfam" id="PF04965">
    <property type="entry name" value="GPW_gp25"/>
    <property type="match status" value="1"/>
</dbReference>
<dbReference type="Gene3D" id="3.10.450.40">
    <property type="match status" value="1"/>
</dbReference>
<evidence type="ECO:0000313" key="4">
    <source>
        <dbReference type="Proteomes" id="UP000275504"/>
    </source>
</evidence>
<protein>
    <submittedName>
        <fullName evidence="2">Baseplate assembly protein W</fullName>
    </submittedName>
</protein>
<dbReference type="Proteomes" id="UP000275504">
    <property type="component" value="Chromosome"/>
</dbReference>
<evidence type="ECO:0000313" key="3">
    <source>
        <dbReference type="EMBL" id="VEG62171.1"/>
    </source>
</evidence>
<name>A0A3S4U5L3_CAMJU</name>
<dbReference type="EMBL" id="LR134359">
    <property type="protein sequence ID" value="VEG60803.1"/>
    <property type="molecule type" value="Genomic_DNA"/>
</dbReference>
<proteinExistence type="predicted"/>
<sequence length="120" mass="13755">MIRYNTPRSGTGAFSKGVQSKTSAAKYMISIEESIKDILITPLGSRVMRPDYGSLLYTLIDRKIDDDFKIKLTRYTAEAISKWEKRVKLKGVRLNECKANQLSIGLLFEDYKDLNMELQI</sequence>
<gene>
    <name evidence="2" type="ORF">NCTC11951_00454</name>
    <name evidence="3" type="ORF">NCTC11951_01301</name>
</gene>
<dbReference type="AlphaFoldDB" id="A0A3S4U5L3"/>
<feature type="domain" description="IraD/Gp25-like" evidence="1">
    <location>
        <begin position="30"/>
        <end position="98"/>
    </location>
</feature>
<evidence type="ECO:0000313" key="2">
    <source>
        <dbReference type="EMBL" id="VEG60803.1"/>
    </source>
</evidence>
<dbReference type="SUPFAM" id="SSF160719">
    <property type="entry name" value="gpW/gp25-like"/>
    <property type="match status" value="1"/>
</dbReference>
<dbReference type="InterPro" id="IPR007048">
    <property type="entry name" value="IraD/Gp25-like"/>
</dbReference>
<reference evidence="2 4" key="1">
    <citation type="submission" date="2018-12" db="EMBL/GenBank/DDBJ databases">
        <authorList>
            <consortium name="Pathogen Informatics"/>
        </authorList>
    </citation>
    <scope>NUCLEOTIDE SEQUENCE [LARGE SCALE GENOMIC DNA]</scope>
    <source>
        <strain evidence="2 4">NCTC11951</strain>
    </source>
</reference>